<organism evidence="8 9">
    <name type="scientific">Parasulfuritortus cantonensis</name>
    <dbReference type="NCBI Taxonomy" id="2528202"/>
    <lineage>
        <taxon>Bacteria</taxon>
        <taxon>Pseudomonadati</taxon>
        <taxon>Pseudomonadota</taxon>
        <taxon>Betaproteobacteria</taxon>
        <taxon>Nitrosomonadales</taxon>
        <taxon>Thiobacillaceae</taxon>
        <taxon>Parasulfuritortus</taxon>
    </lineage>
</organism>
<dbReference type="EMBL" id="SJZB01000022">
    <property type="protein sequence ID" value="TCJ15796.1"/>
    <property type="molecule type" value="Genomic_DNA"/>
</dbReference>
<evidence type="ECO:0000313" key="8">
    <source>
        <dbReference type="EMBL" id="TCJ15796.1"/>
    </source>
</evidence>
<dbReference type="InterPro" id="IPR051542">
    <property type="entry name" value="Hydrogenase_cytochrome"/>
</dbReference>
<comment type="caution">
    <text evidence="8">The sequence shown here is derived from an EMBL/GenBank/DDBJ whole genome shotgun (WGS) entry which is preliminary data.</text>
</comment>
<feature type="transmembrane region" description="Helical" evidence="6">
    <location>
        <begin position="35"/>
        <end position="55"/>
    </location>
</feature>
<keyword evidence="3 6" id="KW-0812">Transmembrane</keyword>
<dbReference type="GO" id="GO:0009055">
    <property type="term" value="F:electron transfer activity"/>
    <property type="evidence" value="ECO:0007669"/>
    <property type="project" value="InterPro"/>
</dbReference>
<evidence type="ECO:0000313" key="9">
    <source>
        <dbReference type="Proteomes" id="UP000295443"/>
    </source>
</evidence>
<dbReference type="GO" id="GO:0005886">
    <property type="term" value="C:plasma membrane"/>
    <property type="evidence" value="ECO:0007669"/>
    <property type="project" value="UniProtKB-SubCell"/>
</dbReference>
<feature type="transmembrane region" description="Helical" evidence="6">
    <location>
        <begin position="12"/>
        <end position="29"/>
    </location>
</feature>
<evidence type="ECO:0000256" key="2">
    <source>
        <dbReference type="ARBA" id="ARBA00022475"/>
    </source>
</evidence>
<evidence type="ECO:0000256" key="1">
    <source>
        <dbReference type="ARBA" id="ARBA00004651"/>
    </source>
</evidence>
<dbReference type="GO" id="GO:0020037">
    <property type="term" value="F:heme binding"/>
    <property type="evidence" value="ECO:0007669"/>
    <property type="project" value="TreeGrafter"/>
</dbReference>
<dbReference type="PANTHER" id="PTHR30485:SF2">
    <property type="entry name" value="BLL0597 PROTEIN"/>
    <property type="match status" value="1"/>
</dbReference>
<keyword evidence="4 6" id="KW-1133">Transmembrane helix</keyword>
<comment type="subcellular location">
    <subcellularLocation>
        <location evidence="1">Cell membrane</location>
        <topology evidence="1">Multi-pass membrane protein</topology>
    </subcellularLocation>
</comment>
<evidence type="ECO:0000256" key="6">
    <source>
        <dbReference type="SAM" id="Phobius"/>
    </source>
</evidence>
<evidence type="ECO:0000259" key="7">
    <source>
        <dbReference type="Pfam" id="PF01292"/>
    </source>
</evidence>
<feature type="transmembrane region" description="Helical" evidence="6">
    <location>
        <begin position="134"/>
        <end position="155"/>
    </location>
</feature>
<proteinExistence type="predicted"/>
<dbReference type="OrthoDB" id="196472at2"/>
<gene>
    <name evidence="8" type="ORF">EZJ19_06150</name>
</gene>
<keyword evidence="9" id="KW-1185">Reference proteome</keyword>
<feature type="domain" description="Cytochrome b561 bacterial/Ni-hydrogenase" evidence="7">
    <location>
        <begin position="6"/>
        <end position="167"/>
    </location>
</feature>
<dbReference type="RefSeq" id="WP_131445593.1">
    <property type="nucleotide sequence ID" value="NZ_SJZB01000022.1"/>
</dbReference>
<dbReference type="AlphaFoldDB" id="A0A4R1BF38"/>
<evidence type="ECO:0000256" key="5">
    <source>
        <dbReference type="ARBA" id="ARBA00023136"/>
    </source>
</evidence>
<keyword evidence="2" id="KW-1003">Cell membrane</keyword>
<protein>
    <submittedName>
        <fullName evidence="8">Cytochrome B</fullName>
    </submittedName>
</protein>
<dbReference type="Pfam" id="PF01292">
    <property type="entry name" value="Ni_hydr_CYTB"/>
    <property type="match status" value="1"/>
</dbReference>
<dbReference type="SUPFAM" id="SSF81342">
    <property type="entry name" value="Transmembrane di-heme cytochromes"/>
    <property type="match status" value="1"/>
</dbReference>
<dbReference type="InterPro" id="IPR016174">
    <property type="entry name" value="Di-haem_cyt_TM"/>
</dbReference>
<sequence>MERVLVWDWPTRIGHWLMALAFLVAYLTGESEEWRLVHVWAGGALAGLVAFRLFWGLVGTRHARFADFVRAPKAAWHYLTGLAGGRAEHYTGHNPAGAYAILALLGLGLAAAATGWPTYQDIGGEWLEELHEGVVNAMLAVVVVHLAGVLVGSLAHRENLPRAMVTGLKLGRRDEAIAGAALWAVPLLLVLALSCAWWLSL</sequence>
<keyword evidence="5 6" id="KW-0472">Membrane</keyword>
<accession>A0A4R1BF38</accession>
<reference evidence="8 9" key="1">
    <citation type="submission" date="2019-03" db="EMBL/GenBank/DDBJ databases">
        <title>Genome sequence of Thiobacillaceae bacterium LSR1, a sulfur-oxidizing bacterium isolated from freshwater sediment.</title>
        <authorList>
            <person name="Li S."/>
        </authorList>
    </citation>
    <scope>NUCLEOTIDE SEQUENCE [LARGE SCALE GENOMIC DNA]</scope>
    <source>
        <strain evidence="8 9">LSR1</strain>
    </source>
</reference>
<evidence type="ECO:0000256" key="3">
    <source>
        <dbReference type="ARBA" id="ARBA00022692"/>
    </source>
</evidence>
<dbReference type="Proteomes" id="UP000295443">
    <property type="component" value="Unassembled WGS sequence"/>
</dbReference>
<dbReference type="InterPro" id="IPR011577">
    <property type="entry name" value="Cyt_b561_bac/Ni-Hgenase"/>
</dbReference>
<dbReference type="Gene3D" id="1.20.950.20">
    <property type="entry name" value="Transmembrane di-heme cytochromes, Chain C"/>
    <property type="match status" value="1"/>
</dbReference>
<feature type="transmembrane region" description="Helical" evidence="6">
    <location>
        <begin position="96"/>
        <end position="114"/>
    </location>
</feature>
<name>A0A4R1BF38_9PROT</name>
<dbReference type="GO" id="GO:0022904">
    <property type="term" value="P:respiratory electron transport chain"/>
    <property type="evidence" value="ECO:0007669"/>
    <property type="project" value="InterPro"/>
</dbReference>
<evidence type="ECO:0000256" key="4">
    <source>
        <dbReference type="ARBA" id="ARBA00022989"/>
    </source>
</evidence>
<dbReference type="PANTHER" id="PTHR30485">
    <property type="entry name" value="NI/FE-HYDROGENASE 1 B-TYPE CYTOCHROME SUBUNIT"/>
    <property type="match status" value="1"/>
</dbReference>
<feature type="transmembrane region" description="Helical" evidence="6">
    <location>
        <begin position="176"/>
        <end position="199"/>
    </location>
</feature>